<evidence type="ECO:0000256" key="10">
    <source>
        <dbReference type="HAMAP-Rule" id="MF_01043"/>
    </source>
</evidence>
<evidence type="ECO:0000256" key="7">
    <source>
        <dbReference type="ARBA" id="ARBA00023136"/>
    </source>
</evidence>
<keyword evidence="3 10" id="KW-0808">Transferase</keyword>
<dbReference type="RefSeq" id="WP_245909249.1">
    <property type="nucleotide sequence ID" value="NZ_QKZI01000002.1"/>
</dbReference>
<keyword evidence="6 10" id="KW-0443">Lipid metabolism</keyword>
<comment type="function">
    <text evidence="10">Catalyzes the transfer of an acyl group from acyl-phosphate (acyl-PO(4)) to glycerol-3-phosphate (G3P) to form lysophosphatidic acid (LPA). This enzyme utilizes acyl-phosphate as fatty acyl donor, but not acyl-CoA or acyl-ACP.</text>
</comment>
<dbReference type="SMART" id="SM01207">
    <property type="entry name" value="G3P_acyltransf"/>
    <property type="match status" value="1"/>
</dbReference>
<evidence type="ECO:0000256" key="5">
    <source>
        <dbReference type="ARBA" id="ARBA00022989"/>
    </source>
</evidence>
<evidence type="ECO:0000256" key="8">
    <source>
        <dbReference type="ARBA" id="ARBA00023209"/>
    </source>
</evidence>
<evidence type="ECO:0000256" key="4">
    <source>
        <dbReference type="ARBA" id="ARBA00022692"/>
    </source>
</evidence>
<evidence type="ECO:0000313" key="11">
    <source>
        <dbReference type="EMBL" id="PZX05785.1"/>
    </source>
</evidence>
<keyword evidence="7 10" id="KW-0472">Membrane</keyword>
<gene>
    <name evidence="10" type="primary">plsY</name>
    <name evidence="11" type="ORF">C7437_102249</name>
</gene>
<comment type="similarity">
    <text evidence="10">Belongs to the PlsY family.</text>
</comment>
<dbReference type="UniPathway" id="UPA00085"/>
<dbReference type="Proteomes" id="UP000248646">
    <property type="component" value="Unassembled WGS sequence"/>
</dbReference>
<comment type="subcellular location">
    <subcellularLocation>
        <location evidence="10">Cell membrane</location>
        <topology evidence="10">Multi-pass membrane protein</topology>
    </subcellularLocation>
</comment>
<dbReference type="EC" id="2.3.1.275" evidence="10"/>
<dbReference type="GO" id="GO:0043772">
    <property type="term" value="F:acyl-phosphate glycerol-3-phosphate acyltransferase activity"/>
    <property type="evidence" value="ECO:0007669"/>
    <property type="project" value="UniProtKB-UniRule"/>
</dbReference>
<feature type="transmembrane region" description="Helical" evidence="10">
    <location>
        <begin position="43"/>
        <end position="71"/>
    </location>
</feature>
<dbReference type="PANTHER" id="PTHR30309">
    <property type="entry name" value="INNER MEMBRANE PROTEIN YGIH"/>
    <property type="match status" value="1"/>
</dbReference>
<evidence type="ECO:0000256" key="1">
    <source>
        <dbReference type="ARBA" id="ARBA00022475"/>
    </source>
</evidence>
<organism evidence="11 12">
    <name type="scientific">Psychrobacillus insolitus</name>
    <dbReference type="NCBI Taxonomy" id="1461"/>
    <lineage>
        <taxon>Bacteria</taxon>
        <taxon>Bacillati</taxon>
        <taxon>Bacillota</taxon>
        <taxon>Bacilli</taxon>
        <taxon>Bacillales</taxon>
        <taxon>Bacillaceae</taxon>
        <taxon>Psychrobacillus</taxon>
    </lineage>
</organism>
<comment type="pathway">
    <text evidence="10">Lipid metabolism; phospholipid metabolism.</text>
</comment>
<dbReference type="AlphaFoldDB" id="A0A2W7MMS2"/>
<comment type="catalytic activity">
    <reaction evidence="10">
        <text>an acyl phosphate + sn-glycerol 3-phosphate = a 1-acyl-sn-glycero-3-phosphate + phosphate</text>
        <dbReference type="Rhea" id="RHEA:34075"/>
        <dbReference type="ChEBI" id="CHEBI:43474"/>
        <dbReference type="ChEBI" id="CHEBI:57597"/>
        <dbReference type="ChEBI" id="CHEBI:57970"/>
        <dbReference type="ChEBI" id="CHEBI:59918"/>
        <dbReference type="EC" id="2.3.1.275"/>
    </reaction>
</comment>
<dbReference type="GO" id="GO:0005886">
    <property type="term" value="C:plasma membrane"/>
    <property type="evidence" value="ECO:0007669"/>
    <property type="project" value="UniProtKB-SubCell"/>
</dbReference>
<keyword evidence="9 10" id="KW-1208">Phospholipid metabolism</keyword>
<feature type="transmembrane region" description="Helical" evidence="10">
    <location>
        <begin position="77"/>
        <end position="95"/>
    </location>
</feature>
<reference evidence="11 12" key="1">
    <citation type="submission" date="2018-06" db="EMBL/GenBank/DDBJ databases">
        <title>Genomic Encyclopedia of Type Strains, Phase IV (KMG-IV): sequencing the most valuable type-strain genomes for metagenomic binning, comparative biology and taxonomic classification.</title>
        <authorList>
            <person name="Goeker M."/>
        </authorList>
    </citation>
    <scope>NUCLEOTIDE SEQUENCE [LARGE SCALE GENOMIC DNA]</scope>
    <source>
        <strain evidence="11 12">DSM 5</strain>
    </source>
</reference>
<dbReference type="EMBL" id="QKZI01000002">
    <property type="protein sequence ID" value="PZX05785.1"/>
    <property type="molecule type" value="Genomic_DNA"/>
</dbReference>
<keyword evidence="1 10" id="KW-1003">Cell membrane</keyword>
<keyword evidence="2 10" id="KW-0444">Lipid biosynthesis</keyword>
<keyword evidence="4 10" id="KW-0812">Transmembrane</keyword>
<dbReference type="HAMAP" id="MF_01043">
    <property type="entry name" value="PlsY"/>
    <property type="match status" value="1"/>
</dbReference>
<dbReference type="GO" id="GO:0008654">
    <property type="term" value="P:phospholipid biosynthetic process"/>
    <property type="evidence" value="ECO:0007669"/>
    <property type="project" value="UniProtKB-UniRule"/>
</dbReference>
<feature type="transmembrane region" description="Helical" evidence="10">
    <location>
        <begin position="6"/>
        <end position="22"/>
    </location>
</feature>
<keyword evidence="5 10" id="KW-1133">Transmembrane helix</keyword>
<comment type="subunit">
    <text evidence="10">Probably interacts with PlsX.</text>
</comment>
<name>A0A2W7MMS2_9BACI</name>
<evidence type="ECO:0000313" key="12">
    <source>
        <dbReference type="Proteomes" id="UP000248646"/>
    </source>
</evidence>
<dbReference type="PANTHER" id="PTHR30309:SF0">
    <property type="entry name" value="GLYCEROL-3-PHOSPHATE ACYLTRANSFERASE-RELATED"/>
    <property type="match status" value="1"/>
</dbReference>
<comment type="caution">
    <text evidence="11">The sequence shown here is derived from an EMBL/GenBank/DDBJ whole genome shotgun (WGS) entry which is preliminary data.</text>
</comment>
<dbReference type="Pfam" id="PF02660">
    <property type="entry name" value="G3P_acyltransf"/>
    <property type="match status" value="1"/>
</dbReference>
<evidence type="ECO:0000256" key="3">
    <source>
        <dbReference type="ARBA" id="ARBA00022679"/>
    </source>
</evidence>
<accession>A0A2W7MMS2</accession>
<keyword evidence="12" id="KW-1185">Reference proteome</keyword>
<sequence>MIFFYWIFSYLLGNLLTAWWIGKWKKIDLRSIRSGNLGARNAGVVLGKTAFLLTFLGDALKGILIIFIGFYFNFTPWAVAMGGLLVILGHIYPFWLKFKGGKGIATFIGVTLTFNPFLFGILVACFILLIALLRSATVSMAFAFLTYTLISGLYYEFHHTWPLSLAVLLILIRHRFDLIESWNAIWWKKKY</sequence>
<keyword evidence="11" id="KW-0012">Acyltransferase</keyword>
<protein>
    <recommendedName>
        <fullName evidence="10">Glycerol-3-phosphate acyltransferase</fullName>
    </recommendedName>
    <alternativeName>
        <fullName evidence="10">Acyl-PO4 G3P acyltransferase</fullName>
    </alternativeName>
    <alternativeName>
        <fullName evidence="10">Acyl-phosphate--glycerol-3-phosphate acyltransferase</fullName>
    </alternativeName>
    <alternativeName>
        <fullName evidence="10">G3P acyltransferase</fullName>
        <shortName evidence="10">GPAT</shortName>
        <ecNumber evidence="10">2.3.1.275</ecNumber>
    </alternativeName>
    <alternativeName>
        <fullName evidence="10">Lysophosphatidic acid synthase</fullName>
        <shortName evidence="10">LPA synthase</shortName>
    </alternativeName>
</protein>
<feature type="transmembrane region" description="Helical" evidence="10">
    <location>
        <begin position="107"/>
        <end position="133"/>
    </location>
</feature>
<evidence type="ECO:0000256" key="2">
    <source>
        <dbReference type="ARBA" id="ARBA00022516"/>
    </source>
</evidence>
<evidence type="ECO:0000256" key="6">
    <source>
        <dbReference type="ARBA" id="ARBA00023098"/>
    </source>
</evidence>
<proteinExistence type="inferred from homology"/>
<dbReference type="InterPro" id="IPR003811">
    <property type="entry name" value="G3P_acylTferase_PlsY"/>
</dbReference>
<evidence type="ECO:0000256" key="9">
    <source>
        <dbReference type="ARBA" id="ARBA00023264"/>
    </source>
</evidence>
<keyword evidence="8 10" id="KW-0594">Phospholipid biosynthesis</keyword>